<accession>A0A1B0B8U9</accession>
<name>A0A1B0B8U9_9MUSC</name>
<reference evidence="2" key="2">
    <citation type="submission" date="2020-05" db="UniProtKB">
        <authorList>
            <consortium name="EnsemblMetazoa"/>
        </authorList>
    </citation>
    <scope>IDENTIFICATION</scope>
    <source>
        <strain evidence="2">IAEA</strain>
    </source>
</reference>
<dbReference type="VEuPathDB" id="VectorBase:GPPI022524"/>
<organism evidence="2 3">
    <name type="scientific">Glossina palpalis gambiensis</name>
    <dbReference type="NCBI Taxonomy" id="67801"/>
    <lineage>
        <taxon>Eukaryota</taxon>
        <taxon>Metazoa</taxon>
        <taxon>Ecdysozoa</taxon>
        <taxon>Arthropoda</taxon>
        <taxon>Hexapoda</taxon>
        <taxon>Insecta</taxon>
        <taxon>Pterygota</taxon>
        <taxon>Neoptera</taxon>
        <taxon>Endopterygota</taxon>
        <taxon>Diptera</taxon>
        <taxon>Brachycera</taxon>
        <taxon>Muscomorpha</taxon>
        <taxon>Hippoboscoidea</taxon>
        <taxon>Glossinidae</taxon>
        <taxon>Glossina</taxon>
    </lineage>
</organism>
<protein>
    <submittedName>
        <fullName evidence="2">Uncharacterized protein</fullName>
    </submittedName>
</protein>
<dbReference type="EnsemblMetazoa" id="GPPI022524-RA">
    <property type="protein sequence ID" value="GPPI022524-PA"/>
    <property type="gene ID" value="GPPI022524"/>
</dbReference>
<feature type="transmembrane region" description="Helical" evidence="1">
    <location>
        <begin position="165"/>
        <end position="194"/>
    </location>
</feature>
<evidence type="ECO:0000313" key="3">
    <source>
        <dbReference type="Proteomes" id="UP000092460"/>
    </source>
</evidence>
<dbReference type="Proteomes" id="UP000092460">
    <property type="component" value="Unassembled WGS sequence"/>
</dbReference>
<reference evidence="3" key="1">
    <citation type="submission" date="2015-01" db="EMBL/GenBank/DDBJ databases">
        <authorList>
            <person name="Aksoy S."/>
            <person name="Warren W."/>
            <person name="Wilson R.K."/>
        </authorList>
    </citation>
    <scope>NUCLEOTIDE SEQUENCE [LARGE SCALE GENOMIC DNA]</scope>
    <source>
        <strain evidence="3">IAEA</strain>
    </source>
</reference>
<evidence type="ECO:0000256" key="1">
    <source>
        <dbReference type="SAM" id="Phobius"/>
    </source>
</evidence>
<keyword evidence="1" id="KW-1133">Transmembrane helix</keyword>
<dbReference type="EMBL" id="JXJN01010061">
    <property type="status" value="NOT_ANNOTATED_CDS"/>
    <property type="molecule type" value="Genomic_DNA"/>
</dbReference>
<dbReference type="AlphaFoldDB" id="A0A1B0B8U9"/>
<sequence length="337" mass="37280">MRLEYETYMKGQNISKTCINWFRREGQSFSGLFDNIVRDFVLFPLPHTRQPTLPSLFRKASCIFHTNSGPAQAICLPISKYCLMGLVSATFGAADGPTAIPPPPPPTPPPPLPLPMLIAALLDAPVKLLPPMIILVGLMLPLLTPTLPLKSLKPGCACEFKKIRVCIGIVVVVVVVVVLVLVVVLVVVNVVIFAKVSTLLITPSLDICTSSTMRTELSENPFTACVAAQLYRKIIFDSITVRSCDRKFLSTTAYCDDYAENTYSIKWPSGHQCIRVKVRDISLIYIAVDLDKGSTIHDERQMKFAALQNANTRPIHDKKRPIHDICGMQPTSCERMD</sequence>
<keyword evidence="1" id="KW-0812">Transmembrane</keyword>
<proteinExistence type="predicted"/>
<keyword evidence="3" id="KW-1185">Reference proteome</keyword>
<keyword evidence="1" id="KW-0472">Membrane</keyword>
<evidence type="ECO:0000313" key="2">
    <source>
        <dbReference type="EnsemblMetazoa" id="GPPI022524-PA"/>
    </source>
</evidence>